<protein>
    <submittedName>
        <fullName evidence="3">Retrovirus-related Pol polyprotein from transposon 17.6</fullName>
    </submittedName>
</protein>
<proteinExistence type="predicted"/>
<dbReference type="Gramene" id="C.cajan_02081.t">
    <property type="protein sequence ID" value="C.cajan_02081.t.cds1"/>
    <property type="gene ID" value="C.cajan_02081"/>
</dbReference>
<evidence type="ECO:0000313" key="3">
    <source>
        <dbReference type="EMBL" id="KYP55906.1"/>
    </source>
</evidence>
<keyword evidence="1" id="KW-0472">Membrane</keyword>
<dbReference type="PANTHER" id="PTHR24559">
    <property type="entry name" value="TRANSPOSON TY3-I GAG-POL POLYPROTEIN"/>
    <property type="match status" value="1"/>
</dbReference>
<evidence type="ECO:0000259" key="2">
    <source>
        <dbReference type="Pfam" id="PF00078"/>
    </source>
</evidence>
<organism evidence="3 4">
    <name type="scientific">Cajanus cajan</name>
    <name type="common">Pigeon pea</name>
    <name type="synonym">Cajanus indicus</name>
    <dbReference type="NCBI Taxonomy" id="3821"/>
    <lineage>
        <taxon>Eukaryota</taxon>
        <taxon>Viridiplantae</taxon>
        <taxon>Streptophyta</taxon>
        <taxon>Embryophyta</taxon>
        <taxon>Tracheophyta</taxon>
        <taxon>Spermatophyta</taxon>
        <taxon>Magnoliopsida</taxon>
        <taxon>eudicotyledons</taxon>
        <taxon>Gunneridae</taxon>
        <taxon>Pentapetalae</taxon>
        <taxon>rosids</taxon>
        <taxon>fabids</taxon>
        <taxon>Fabales</taxon>
        <taxon>Fabaceae</taxon>
        <taxon>Papilionoideae</taxon>
        <taxon>50 kb inversion clade</taxon>
        <taxon>NPAAA clade</taxon>
        <taxon>indigoferoid/millettioid clade</taxon>
        <taxon>Phaseoleae</taxon>
        <taxon>Cajanus</taxon>
    </lineage>
</organism>
<keyword evidence="4" id="KW-1185">Reference proteome</keyword>
<feature type="domain" description="Reverse transcriptase" evidence="2">
    <location>
        <begin position="3"/>
        <end position="78"/>
    </location>
</feature>
<dbReference type="EMBL" id="CM003613">
    <property type="protein sequence ID" value="KYP55906.1"/>
    <property type="molecule type" value="Genomic_DNA"/>
</dbReference>
<dbReference type="InterPro" id="IPR043128">
    <property type="entry name" value="Rev_trsase/Diguanyl_cyclase"/>
</dbReference>
<reference evidence="3 4" key="1">
    <citation type="journal article" date="2012" name="Nat. Biotechnol.">
        <title>Draft genome sequence of pigeonpea (Cajanus cajan), an orphan legume crop of resource-poor farmers.</title>
        <authorList>
            <person name="Varshney R.K."/>
            <person name="Chen W."/>
            <person name="Li Y."/>
            <person name="Bharti A.K."/>
            <person name="Saxena R.K."/>
            <person name="Schlueter J.A."/>
            <person name="Donoghue M.T."/>
            <person name="Azam S."/>
            <person name="Fan G."/>
            <person name="Whaley A.M."/>
            <person name="Farmer A.D."/>
            <person name="Sheridan J."/>
            <person name="Iwata A."/>
            <person name="Tuteja R."/>
            <person name="Penmetsa R.V."/>
            <person name="Wu W."/>
            <person name="Upadhyaya H.D."/>
            <person name="Yang S.P."/>
            <person name="Shah T."/>
            <person name="Saxena K.B."/>
            <person name="Michael T."/>
            <person name="McCombie W.R."/>
            <person name="Yang B."/>
            <person name="Zhang G."/>
            <person name="Yang H."/>
            <person name="Wang J."/>
            <person name="Spillane C."/>
            <person name="Cook D.R."/>
            <person name="May G.D."/>
            <person name="Xu X."/>
            <person name="Jackson S.A."/>
        </authorList>
    </citation>
    <scope>NUCLEOTIDE SEQUENCE [LARGE SCALE GENOMIC DNA]</scope>
    <source>
        <strain evidence="4">cv. Asha</strain>
    </source>
</reference>
<evidence type="ECO:0000256" key="1">
    <source>
        <dbReference type="SAM" id="Phobius"/>
    </source>
</evidence>
<name>A0A151SM48_CAJCA</name>
<dbReference type="InterPro" id="IPR043502">
    <property type="entry name" value="DNA/RNA_pol_sf"/>
</dbReference>
<dbReference type="Gene3D" id="3.30.70.270">
    <property type="match status" value="1"/>
</dbReference>
<keyword evidence="1" id="KW-0812">Transmembrane</keyword>
<dbReference type="SUPFAM" id="SSF56672">
    <property type="entry name" value="DNA/RNA polymerases"/>
    <property type="match status" value="1"/>
</dbReference>
<dbReference type="InterPro" id="IPR000477">
    <property type="entry name" value="RT_dom"/>
</dbReference>
<evidence type="ECO:0000313" key="4">
    <source>
        <dbReference type="Proteomes" id="UP000075243"/>
    </source>
</evidence>
<dbReference type="PANTHER" id="PTHR24559:SF444">
    <property type="entry name" value="REVERSE TRANSCRIPTASE DOMAIN-CONTAINING PROTEIN"/>
    <property type="match status" value="1"/>
</dbReference>
<gene>
    <name evidence="3" type="ORF">KK1_002133</name>
</gene>
<feature type="transmembrane region" description="Helical" evidence="1">
    <location>
        <begin position="20"/>
        <end position="39"/>
    </location>
</feature>
<keyword evidence="1" id="KW-1133">Transmembrane helix</keyword>
<sequence>MLFGVTNALKVFMDYMNRILHPYLGKFVVVFINDILIFFKNRKKHAKHLRIVLQILKDKQLYVKLSKCEFWLDRVTFLRRDF</sequence>
<dbReference type="Pfam" id="PF00078">
    <property type="entry name" value="RVT_1"/>
    <property type="match status" value="1"/>
</dbReference>
<accession>A0A151SM48</accession>
<dbReference type="InterPro" id="IPR053134">
    <property type="entry name" value="RNA-dir_DNA_polymerase"/>
</dbReference>
<dbReference type="AlphaFoldDB" id="A0A151SM48"/>
<dbReference type="Proteomes" id="UP000075243">
    <property type="component" value="Chromosome 11"/>
</dbReference>